<feature type="region of interest" description="Disordered" evidence="1">
    <location>
        <begin position="61"/>
        <end position="87"/>
    </location>
</feature>
<dbReference type="VEuPathDB" id="FungiDB:VP01_2091g1"/>
<evidence type="ECO:0000256" key="1">
    <source>
        <dbReference type="SAM" id="MobiDB-lite"/>
    </source>
</evidence>
<evidence type="ECO:0000313" key="2">
    <source>
        <dbReference type="EMBL" id="KNZ57711.1"/>
    </source>
</evidence>
<evidence type="ECO:0000313" key="3">
    <source>
        <dbReference type="Proteomes" id="UP000037035"/>
    </source>
</evidence>
<protein>
    <submittedName>
        <fullName evidence="2">Uncharacterized protein</fullName>
    </submittedName>
</protein>
<dbReference type="Proteomes" id="UP000037035">
    <property type="component" value="Unassembled WGS sequence"/>
</dbReference>
<dbReference type="AlphaFoldDB" id="A0A0L6VA91"/>
<keyword evidence="3" id="KW-1185">Reference proteome</keyword>
<reference evidence="2 3" key="1">
    <citation type="submission" date="2015-08" db="EMBL/GenBank/DDBJ databases">
        <title>Next Generation Sequencing and Analysis of the Genome of Puccinia sorghi L Schw, the Causal Agent of Maize Common Rust.</title>
        <authorList>
            <person name="Rochi L."/>
            <person name="Burguener G."/>
            <person name="Darino M."/>
            <person name="Turjanski A."/>
            <person name="Kreff E."/>
            <person name="Dieguez M.J."/>
            <person name="Sacco F."/>
        </authorList>
    </citation>
    <scope>NUCLEOTIDE SEQUENCE [LARGE SCALE GENOMIC DNA]</scope>
    <source>
        <strain evidence="2 3">RO10H11247</strain>
    </source>
</reference>
<sequence length="414" mass="46602">MIRRTSRTSKKFMDLKFIILSSTYYLKHKTQRNPRSLDAACNNATRTKNCDLDALSFSQPQAPAQVPQRAHPHNVPPPHPTNPGSRVLSPHHARIWSPFLTGTVEIARCLVFRDFLRPWGSLFQSETVRIQLSTPFFSLSQFSFHFPSFFSASHLLCALPSSSHTLNFLTTPQSSLNPNSLSTINSSQILLLNHFPVQLHSSCPCLLISYDLVLPCVGSLFCILSLINPVYELTCFILQIIWISQHFGYCPLETRKVSAPSETWYNSLVFDNMRCQGVLDPYEDHDENAKHALNALWGLKGQKKKVFGSVRRHSACVVEINKKMIIIACGPENLRVGTVHPEICRRPVALFVQEIHPTPFFAHSVVKKQSFLFSSLAMSRSNPVSPSTTSWLPPATNYPPFLIHTPPRSSKGII</sequence>
<name>A0A0L6VA91_9BASI</name>
<dbReference type="EMBL" id="LAVV01006939">
    <property type="protein sequence ID" value="KNZ57711.1"/>
    <property type="molecule type" value="Genomic_DNA"/>
</dbReference>
<organism evidence="2 3">
    <name type="scientific">Puccinia sorghi</name>
    <dbReference type="NCBI Taxonomy" id="27349"/>
    <lineage>
        <taxon>Eukaryota</taxon>
        <taxon>Fungi</taxon>
        <taxon>Dikarya</taxon>
        <taxon>Basidiomycota</taxon>
        <taxon>Pucciniomycotina</taxon>
        <taxon>Pucciniomycetes</taxon>
        <taxon>Pucciniales</taxon>
        <taxon>Pucciniaceae</taxon>
        <taxon>Puccinia</taxon>
    </lineage>
</organism>
<comment type="caution">
    <text evidence="2">The sequence shown here is derived from an EMBL/GenBank/DDBJ whole genome shotgun (WGS) entry which is preliminary data.</text>
</comment>
<gene>
    <name evidence="2" type="ORF">VP01_2091g1</name>
</gene>
<proteinExistence type="predicted"/>
<accession>A0A0L6VA91</accession>